<sequence>MNFRYRPTCRCAHPTRKKLSPQTLALRYLVVALWEKLRTAPDRNWAGDEELLASLLPSFEAKERETREDEEGDRPLDDRSPALEKRSGENACCSLSRHKQSQPQLVCGVSAGLSGASPQASAFAGSPCFSPAQSERSPGQPPQQNSDCGDDVQAQTQDATNRGSAREETRTPKKLDSEREQPTEADIRGDAPSFPLRDSSSRHSLRFLRLRKGEEKRNGEESDGEESERGKAKKREEQVGKEDRRDRDCMSSKRTSLLSGNTREEGGVGESAGGEKNDQPFAERSSPGSSFSSFSSPRRRPPHSPREASAAAHVCQGKPRGSESPQASQIQSDLRLCLSASDERHRFSLWERTSEERRTKQRENGSGRRRESKDREEQKEEGLEKSEKAGNTEEKREVETAGDNRSRSRLEKKNEKLGGGGSSDSGREEKLPSTTDGDPLSPSSASTSPWHFPLGSEPPSLRIFANEEETKNETHGAAASGIPQHRHASRTLGAGAEDEDALEVLRLASPAPVAGLLPPAMPLSQQAHSFDLGRFASAVESEAFATAKQLSLVSVVASEGKGEEEQAKEEDEKAEKKGEKIEKKGEKIEEEEETAEKKGEKIEEEGEQIDEEGEKIEEKGEKMEEADEKMEEEDEQEKEREESVKKEDKGRVFVEEEGRDLGESNWNRVASFVCLKQSPFIHSSHGTGDSLEPILATDACREKQGDGDARPDASTPSAPFSPSACEPLVPLSPPSSRVLQETLPPDSSSVSSPVASLPLASARLCRSHCARRASTVSRWNTERGPCGRHALHASRQKSGTWTKKRTWTSGGARWREAFKRETRSATARRLHVLEKGEAAVPDSFFNEIPRTSADTLIRRGDASDDRDIDGDRKSTGNREKNREMREDEAQEERRGARSAGWPLEAHCVPAVSVEGSDGENATEAVHLEGSAFSTREKPGRIETQTKRGGEQHHEGETLKETLENEDSRCMENALSSTGEDEKRGARKQRQKAASPPLTQASSSTASKNPTERDQERKEAEGCSICLRSHAEGRASSPNARPRPFRREDLGQQKEVRDCPEKERNRTPGSHDEEDRLHSTQKTGEETENSGDRTASEKKAKRQSREEQWPQESPRRHSCLQKARECQGYKAINGGEGGEEAARGRQRRREREGEATRASDRVEVSPFFRHASARALRDDPRGRREKRWRKKVDLYKHALASPCCASRSPSAVYVHPPASARLWAESDATEGDSRSSHFSSSRFPAVSSASPLPPVFKRLSEFHLPRSIRLAEARLLRGQSSDALEDALRCVVEVRRFLEDSLPRRLSSSALSQRTMCLPRSVSSYWKIQTDICGDALRPRRRSSRHPSSLHASSLRASSLRASSLRASSPRSPSSSVASGVCSCSPASSAGDREGKASQLSCLKLPPVFLSTQGEASAGEISLKREARSAASSPSNSWKKLTFAATETPACTERSAETGVGPQRAGVAVEKDTARGQEADRESKTRCDASSGRSEKSEVSGRCSSSASQDSLEDSSASRRGSEKALSLCHPSSAHETAALRGRSRFCACASLSLLPRRLRRQERVPEREAEEEARRSGREEETTGRGVEESEEVSEEADRAGGERHQAESRREAGKRIEAASCTCIHRCRGSAEPERGDRQVERNTEGEEKAESRPEGAPEKEGERSQAVCTCQELQKREKTEKTETREKTENREKKACEGGREETERGREELRRVEETEEVHLSSSIACTAERSSCVVVGRAEWRATDGGAEVVTLRESVCGRSWKKQRERERETREKKGSVCLRRTGEQRHKRDVVPPCRKRSAQEVQKITER</sequence>
<feature type="compositionally biased region" description="Polar residues" evidence="1">
    <location>
        <begin position="432"/>
        <end position="449"/>
    </location>
</feature>
<feature type="region of interest" description="Disordered" evidence="1">
    <location>
        <begin position="680"/>
        <end position="753"/>
    </location>
</feature>
<feature type="compositionally biased region" description="Basic and acidic residues" evidence="1">
    <location>
        <begin position="560"/>
        <end position="587"/>
    </location>
</feature>
<feature type="compositionally biased region" description="Basic and acidic residues" evidence="1">
    <location>
        <begin position="227"/>
        <end position="251"/>
    </location>
</feature>
<feature type="region of interest" description="Disordered" evidence="1">
    <location>
        <begin position="1448"/>
        <end position="1531"/>
    </location>
</feature>
<gene>
    <name evidence="2" type="ORF">TGVAND_294650</name>
</gene>
<feature type="region of interest" description="Disordered" evidence="1">
    <location>
        <begin position="855"/>
        <end position="901"/>
    </location>
</feature>
<feature type="compositionally biased region" description="Low complexity" evidence="1">
    <location>
        <begin position="282"/>
        <end position="296"/>
    </location>
</feature>
<dbReference type="PANTHER" id="PTHR36812:SF9">
    <property type="entry name" value="MYB-LIKE PROTEIN X ISOFORM X1"/>
    <property type="match status" value="1"/>
</dbReference>
<comment type="caution">
    <text evidence="2">The sequence shown here is derived from an EMBL/GenBank/DDBJ whole genome shotgun (WGS) entry which is preliminary data.</text>
</comment>
<feature type="compositionally biased region" description="Basic and acidic residues" evidence="1">
    <location>
        <begin position="211"/>
        <end position="220"/>
    </location>
</feature>
<feature type="compositionally biased region" description="Polar residues" evidence="1">
    <location>
        <begin position="252"/>
        <end position="261"/>
    </location>
</feature>
<feature type="region of interest" description="Disordered" evidence="1">
    <location>
        <begin position="116"/>
        <end position="495"/>
    </location>
</feature>
<dbReference type="EMBL" id="AEYJ02001291">
    <property type="protein sequence ID" value="KFH03376.1"/>
    <property type="molecule type" value="Genomic_DNA"/>
</dbReference>
<feature type="compositionally biased region" description="Basic and acidic residues" evidence="1">
    <location>
        <begin position="1044"/>
        <end position="1077"/>
    </location>
</feature>
<feature type="compositionally biased region" description="Basic and acidic residues" evidence="1">
    <location>
        <begin position="856"/>
        <end position="895"/>
    </location>
</feature>
<dbReference type="Proteomes" id="UP000028840">
    <property type="component" value="Unassembled WGS sequence"/>
</dbReference>
<feature type="compositionally biased region" description="Basic and acidic residues" evidence="1">
    <location>
        <begin position="1596"/>
        <end position="1616"/>
    </location>
</feature>
<feature type="compositionally biased region" description="Basic and acidic residues" evidence="1">
    <location>
        <begin position="637"/>
        <end position="662"/>
    </location>
</feature>
<dbReference type="VEuPathDB" id="ToxoDB:TGVAND_294650"/>
<accession>A0A086PSP4</accession>
<feature type="region of interest" description="Disordered" evidence="1">
    <location>
        <begin position="1336"/>
        <end position="1356"/>
    </location>
</feature>
<dbReference type="OrthoDB" id="10566939at2759"/>
<feature type="compositionally biased region" description="Acidic residues" evidence="1">
    <location>
        <begin position="602"/>
        <end position="615"/>
    </location>
</feature>
<protein>
    <submittedName>
        <fullName evidence="2">Uncharacterized protein</fullName>
    </submittedName>
</protein>
<feature type="compositionally biased region" description="Basic and acidic residues" evidence="1">
    <location>
        <begin position="1675"/>
        <end position="1722"/>
    </location>
</feature>
<reference evidence="2 3" key="2">
    <citation type="journal article" date="2015" name="Eukaryot. Cell">
        <title>Genetic mapping reveals that sinefungin resistance in Toxoplasma gondii is controlled by a putative amino acid transporter locus that can be used as a negative selectable marker.</title>
        <authorList>
            <person name="Behnke M.S."/>
            <person name="Khan A."/>
            <person name="Sibley L.D."/>
        </authorList>
    </citation>
    <scope>NUCLEOTIDE SEQUENCE [LARGE SCALE GENOMIC DNA]</scope>
    <source>
        <strain evidence="2 3">VAND</strain>
    </source>
</reference>
<name>A0A086PSP4_TOXGO</name>
<evidence type="ECO:0000313" key="3">
    <source>
        <dbReference type="Proteomes" id="UP000028840"/>
    </source>
</evidence>
<feature type="compositionally biased region" description="Acidic residues" evidence="1">
    <location>
        <begin position="624"/>
        <end position="636"/>
    </location>
</feature>
<feature type="compositionally biased region" description="Basic and acidic residues" evidence="1">
    <location>
        <begin position="699"/>
        <end position="711"/>
    </location>
</feature>
<feature type="region of interest" description="Disordered" evidence="1">
    <location>
        <begin position="1561"/>
        <end position="1616"/>
    </location>
</feature>
<feature type="compositionally biased region" description="Low complexity" evidence="1">
    <location>
        <begin position="712"/>
        <end position="753"/>
    </location>
</feature>
<evidence type="ECO:0000313" key="2">
    <source>
        <dbReference type="EMBL" id="KFH03376.1"/>
    </source>
</evidence>
<feature type="compositionally biased region" description="Basic and acidic residues" evidence="1">
    <location>
        <begin position="164"/>
        <end position="189"/>
    </location>
</feature>
<feature type="region of interest" description="Disordered" evidence="1">
    <location>
        <begin position="1769"/>
        <end position="1814"/>
    </location>
</feature>
<feature type="compositionally biased region" description="Polar residues" evidence="1">
    <location>
        <begin position="323"/>
        <end position="332"/>
    </location>
</feature>
<feature type="compositionally biased region" description="Polar residues" evidence="1">
    <location>
        <begin position="996"/>
        <end position="1008"/>
    </location>
</feature>
<feature type="compositionally biased region" description="Basic and acidic residues" evidence="1">
    <location>
        <begin position="1561"/>
        <end position="1588"/>
    </location>
</feature>
<feature type="compositionally biased region" description="Basic and acidic residues" evidence="1">
    <location>
        <begin position="1148"/>
        <end position="1159"/>
    </location>
</feature>
<feature type="compositionally biased region" description="Basic and acidic residues" evidence="1">
    <location>
        <begin position="62"/>
        <end position="88"/>
    </location>
</feature>
<feature type="compositionally biased region" description="Basic and acidic residues" evidence="1">
    <location>
        <begin position="1631"/>
        <end position="1665"/>
    </location>
</feature>
<feature type="compositionally biased region" description="Basic and acidic residues" evidence="1">
    <location>
        <begin position="341"/>
        <end position="416"/>
    </location>
</feature>
<feature type="region of interest" description="Disordered" evidence="1">
    <location>
        <begin position="557"/>
        <end position="662"/>
    </location>
</feature>
<feature type="compositionally biased region" description="Polar residues" evidence="1">
    <location>
        <begin position="131"/>
        <end position="163"/>
    </location>
</feature>
<feature type="region of interest" description="Disordered" evidence="1">
    <location>
        <begin position="62"/>
        <end position="90"/>
    </location>
</feature>
<feature type="compositionally biased region" description="Basic and acidic residues" evidence="1">
    <location>
        <begin position="1468"/>
        <end position="1498"/>
    </location>
</feature>
<feature type="compositionally biased region" description="Low complexity" evidence="1">
    <location>
        <begin position="1345"/>
        <end position="1356"/>
    </location>
</feature>
<feature type="compositionally biased region" description="Basic and acidic residues" evidence="1">
    <location>
        <begin position="1089"/>
        <end position="1107"/>
    </location>
</feature>
<feature type="compositionally biased region" description="Basic and acidic residues" evidence="1">
    <location>
        <begin position="1769"/>
        <end position="1796"/>
    </location>
</feature>
<organism evidence="2 3">
    <name type="scientific">Toxoplasma gondii VAND</name>
    <dbReference type="NCBI Taxonomy" id="933077"/>
    <lineage>
        <taxon>Eukaryota</taxon>
        <taxon>Sar</taxon>
        <taxon>Alveolata</taxon>
        <taxon>Apicomplexa</taxon>
        <taxon>Conoidasida</taxon>
        <taxon>Coccidia</taxon>
        <taxon>Eucoccidiorida</taxon>
        <taxon>Eimeriorina</taxon>
        <taxon>Sarcocystidae</taxon>
        <taxon>Toxoplasma</taxon>
    </lineage>
</organism>
<feature type="compositionally biased region" description="Basic and acidic residues" evidence="1">
    <location>
        <begin position="934"/>
        <end position="969"/>
    </location>
</feature>
<dbReference type="PANTHER" id="PTHR36812">
    <property type="entry name" value="NEUROFILAMENT TRIPLET M PROTEIN-LIKE PROTEIN"/>
    <property type="match status" value="1"/>
</dbReference>
<feature type="region of interest" description="Disordered" evidence="1">
    <location>
        <begin position="1631"/>
        <end position="1724"/>
    </location>
</feature>
<evidence type="ECO:0000256" key="1">
    <source>
        <dbReference type="SAM" id="MobiDB-lite"/>
    </source>
</evidence>
<reference evidence="2 3" key="1">
    <citation type="submission" date="2014-08" db="EMBL/GenBank/DDBJ databases">
        <authorList>
            <person name="Sibley D."/>
            <person name="Venepally P."/>
            <person name="Karamycheva S."/>
            <person name="Hadjithomas M."/>
            <person name="Khan A."/>
            <person name="Brunk B."/>
            <person name="Roos D."/>
            <person name="Caler E."/>
            <person name="Lorenzi H."/>
        </authorList>
    </citation>
    <scope>NUCLEOTIDE SEQUENCE [LARGE SCALE GENOMIC DNA]</scope>
    <source>
        <strain evidence="2 3">VAND</strain>
    </source>
</reference>
<proteinExistence type="predicted"/>
<feature type="compositionally biased region" description="Basic and acidic residues" evidence="1">
    <location>
        <begin position="1009"/>
        <end position="1020"/>
    </location>
</feature>
<feature type="region of interest" description="Disordered" evidence="1">
    <location>
        <begin position="926"/>
        <end position="1159"/>
    </location>
</feature>